<dbReference type="InterPro" id="IPR001764">
    <property type="entry name" value="Glyco_hydro_3_N"/>
</dbReference>
<dbReference type="Gene3D" id="3.20.20.300">
    <property type="entry name" value="Glycoside hydrolase, family 3, N-terminal domain"/>
    <property type="match status" value="1"/>
</dbReference>
<comment type="catalytic activity">
    <reaction evidence="1">
        <text>Hydrolysis of terminal, non-reducing beta-D-glucosyl residues with release of beta-D-glucose.</text>
        <dbReference type="EC" id="3.2.1.21"/>
    </reaction>
</comment>
<dbReference type="Proteomes" id="UP000283341">
    <property type="component" value="Unassembled WGS sequence"/>
</dbReference>
<keyword evidence="6" id="KW-0574">Periplasm</keyword>
<dbReference type="NCBIfam" id="NF011678">
    <property type="entry name" value="PRK15098.1"/>
    <property type="match status" value="1"/>
</dbReference>
<dbReference type="PANTHER" id="PTHR30620">
    <property type="entry name" value="PERIPLASMIC BETA-GLUCOSIDASE-RELATED"/>
    <property type="match status" value="1"/>
</dbReference>
<evidence type="ECO:0000256" key="7">
    <source>
        <dbReference type="ARBA" id="ARBA00022801"/>
    </source>
</evidence>
<evidence type="ECO:0000313" key="12">
    <source>
        <dbReference type="Proteomes" id="UP000283341"/>
    </source>
</evidence>
<gene>
    <name evidence="11" type="ORF">DWX97_16995</name>
</gene>
<dbReference type="EC" id="3.2.1.21" evidence="4"/>
<dbReference type="EMBL" id="QRVJ01000016">
    <property type="protein sequence ID" value="RGS35155.1"/>
    <property type="molecule type" value="Genomic_DNA"/>
</dbReference>
<dbReference type="FunFam" id="3.40.50.1700:FF:000004">
    <property type="entry name" value="Periplasmic beta-glucosidase"/>
    <property type="match status" value="1"/>
</dbReference>
<comment type="similarity">
    <text evidence="3">Belongs to the glycosyl hydrolase 3 family.</text>
</comment>
<dbReference type="Pfam" id="PF01915">
    <property type="entry name" value="Glyco_hydro_3_C"/>
    <property type="match status" value="1"/>
</dbReference>
<organism evidence="11 12">
    <name type="scientific">Bacteroides cellulosilyticus</name>
    <dbReference type="NCBI Taxonomy" id="246787"/>
    <lineage>
        <taxon>Bacteria</taxon>
        <taxon>Pseudomonadati</taxon>
        <taxon>Bacteroidota</taxon>
        <taxon>Bacteroidia</taxon>
        <taxon>Bacteroidales</taxon>
        <taxon>Bacteroidaceae</taxon>
        <taxon>Bacteroides</taxon>
    </lineage>
</organism>
<evidence type="ECO:0000313" key="11">
    <source>
        <dbReference type="EMBL" id="RGS35155.1"/>
    </source>
</evidence>
<comment type="subcellular location">
    <subcellularLocation>
        <location evidence="2">Periplasm</location>
    </subcellularLocation>
</comment>
<dbReference type="InterPro" id="IPR002772">
    <property type="entry name" value="Glyco_hydro_3_C"/>
</dbReference>
<keyword evidence="8" id="KW-0326">Glycosidase</keyword>
<dbReference type="RefSeq" id="WP_118403126.1">
    <property type="nucleotide sequence ID" value="NZ_JADNFX010000019.1"/>
</dbReference>
<name>A0A412IE48_9BACE</name>
<dbReference type="GO" id="GO:0008422">
    <property type="term" value="F:beta-glucosidase activity"/>
    <property type="evidence" value="ECO:0007669"/>
    <property type="project" value="UniProtKB-EC"/>
</dbReference>
<evidence type="ECO:0000256" key="1">
    <source>
        <dbReference type="ARBA" id="ARBA00000448"/>
    </source>
</evidence>
<protein>
    <recommendedName>
        <fullName evidence="9">Periplasmic beta-glucosidase</fullName>
        <ecNumber evidence="4">3.2.1.21</ecNumber>
    </recommendedName>
</protein>
<proteinExistence type="inferred from homology"/>
<dbReference type="PANTHER" id="PTHR30620:SF16">
    <property type="entry name" value="LYSOSOMAL BETA GLUCOSIDASE"/>
    <property type="match status" value="1"/>
</dbReference>
<dbReference type="FunFam" id="2.60.40.10:FF:000495">
    <property type="entry name" value="Periplasmic beta-glucosidase"/>
    <property type="match status" value="1"/>
</dbReference>
<evidence type="ECO:0000256" key="2">
    <source>
        <dbReference type="ARBA" id="ARBA00004418"/>
    </source>
</evidence>
<dbReference type="InterPro" id="IPR026891">
    <property type="entry name" value="Fn3-like"/>
</dbReference>
<evidence type="ECO:0000256" key="8">
    <source>
        <dbReference type="ARBA" id="ARBA00023295"/>
    </source>
</evidence>
<evidence type="ECO:0000256" key="9">
    <source>
        <dbReference type="ARBA" id="ARBA00067498"/>
    </source>
</evidence>
<dbReference type="InterPro" id="IPR013783">
    <property type="entry name" value="Ig-like_fold"/>
</dbReference>
<dbReference type="GO" id="GO:0009251">
    <property type="term" value="P:glucan catabolic process"/>
    <property type="evidence" value="ECO:0007669"/>
    <property type="project" value="TreeGrafter"/>
</dbReference>
<dbReference type="SUPFAM" id="SSF52279">
    <property type="entry name" value="Beta-D-glucan exohydrolase, C-terminal domain"/>
    <property type="match status" value="1"/>
</dbReference>
<dbReference type="InterPro" id="IPR036881">
    <property type="entry name" value="Glyco_hydro_3_C_sf"/>
</dbReference>
<feature type="domain" description="Fibronectin type III-like" evidence="10">
    <location>
        <begin position="674"/>
        <end position="743"/>
    </location>
</feature>
<dbReference type="SUPFAM" id="SSF51445">
    <property type="entry name" value="(Trans)glycosidases"/>
    <property type="match status" value="1"/>
</dbReference>
<evidence type="ECO:0000256" key="6">
    <source>
        <dbReference type="ARBA" id="ARBA00022764"/>
    </source>
</evidence>
<evidence type="ECO:0000256" key="4">
    <source>
        <dbReference type="ARBA" id="ARBA00012744"/>
    </source>
</evidence>
<accession>A0A412IE48</accession>
<dbReference type="Gene3D" id="3.40.50.1700">
    <property type="entry name" value="Glycoside hydrolase family 3 C-terminal domain"/>
    <property type="match status" value="1"/>
</dbReference>
<dbReference type="FunFam" id="3.20.20.300:FF:000005">
    <property type="entry name" value="Periplasmic beta-glucosidase"/>
    <property type="match status" value="1"/>
</dbReference>
<evidence type="ECO:0000256" key="5">
    <source>
        <dbReference type="ARBA" id="ARBA00022729"/>
    </source>
</evidence>
<dbReference type="PRINTS" id="PR00133">
    <property type="entry name" value="GLHYDRLASE3"/>
</dbReference>
<keyword evidence="7" id="KW-0378">Hydrolase</keyword>
<evidence type="ECO:0000256" key="3">
    <source>
        <dbReference type="ARBA" id="ARBA00005336"/>
    </source>
</evidence>
<dbReference type="InterPro" id="IPR017853">
    <property type="entry name" value="GH"/>
</dbReference>
<dbReference type="AlphaFoldDB" id="A0A412IE48"/>
<dbReference type="InterPro" id="IPR036962">
    <property type="entry name" value="Glyco_hydro_3_N_sf"/>
</dbReference>
<evidence type="ECO:0000259" key="10">
    <source>
        <dbReference type="SMART" id="SM01217"/>
    </source>
</evidence>
<keyword evidence="5" id="KW-0732">Signal</keyword>
<dbReference type="Pfam" id="PF14310">
    <property type="entry name" value="Fn3-like"/>
    <property type="match status" value="1"/>
</dbReference>
<dbReference type="InterPro" id="IPR051915">
    <property type="entry name" value="Cellulose_Degrad_GH3"/>
</dbReference>
<dbReference type="Gene3D" id="2.60.40.10">
    <property type="entry name" value="Immunoglobulins"/>
    <property type="match status" value="1"/>
</dbReference>
<comment type="caution">
    <text evidence="11">The sequence shown here is derived from an EMBL/GenBank/DDBJ whole genome shotgun (WGS) entry which is preliminary data.</text>
</comment>
<dbReference type="SMART" id="SM01217">
    <property type="entry name" value="Fn3_like"/>
    <property type="match status" value="1"/>
</dbReference>
<dbReference type="Pfam" id="PF00933">
    <property type="entry name" value="Glyco_hydro_3"/>
    <property type="match status" value="1"/>
</dbReference>
<dbReference type="GO" id="GO:0042597">
    <property type="term" value="C:periplasmic space"/>
    <property type="evidence" value="ECO:0007669"/>
    <property type="project" value="UniProtKB-SubCell"/>
</dbReference>
<reference evidence="11 12" key="1">
    <citation type="submission" date="2018-08" db="EMBL/GenBank/DDBJ databases">
        <title>A genome reference for cultivated species of the human gut microbiota.</title>
        <authorList>
            <person name="Zou Y."/>
            <person name="Xue W."/>
            <person name="Luo G."/>
        </authorList>
    </citation>
    <scope>NUCLEOTIDE SEQUENCE [LARGE SCALE GENOMIC DNA]</scope>
    <source>
        <strain evidence="11 12">AF22-3AC</strain>
    </source>
</reference>
<sequence length="755" mass="84228">MRYSFILLYLLLYVQVSVAQEIDYDKFVDGLMRKMTLREKIGQLNLLPTGPVTTAYGQNEEIFEDVRRGDVGGVFNLRGVHDNTIIQRMAVEETRLGIPILFGCDVIHGYETIFPLNIALSCSWDMNAIEEMARISAREATASGIHWTFSPMVDICKDARWSRISEGAGEDPFLGAAVARAMVKGYQGNLDSIDEMMACVKHFALYGASEGGRDYNMVDMSCNRMFNEYMLPYKAAIDEGVSSVMVSFNDINGIPATANKWLLTDLLRKQWGFKGFITSDHSAVKELSNHSLGDEREVSAKALLAGVDFDMGSRSYVAQLENAVKCGLVSEADVDVSCRRILMVKAKLGLFENPYRFLDAKREKCELYSKANRAAARRIAAETFVLLKNANHLLPLSKSGRIALVGPLAHARTQMHGNWAVAAKNEKYSTIFEAMQQYLKGKAEVRYSKGSNYFYDEEMERRTWVNFSEQPHLNDSILLDDALRLAEWGDVIVAALGEPGDLSGESSCRTNLDMPDAQHDLLKALLATGKPVVLLNFAGRPTVMGWENAHVPAILHVWHPGSEGGAAICDVLFGDVSPSAKLTTSFPQSVGQEPFYYNHRATSRPQAKEKWFEKFRSNYIDCSNDAVYPFGYGLSYTTFEYSPVILSCNDICLDGGELTASVTVTNTGKYDAFEVVQLYLHDPVASITRPIKELKGFERVFLKSGESKVVSFKITTDLLKFYNANMDFVCEPGLFNIMIGTNSEDLQQVDFMVKE</sequence>